<evidence type="ECO:0000256" key="1">
    <source>
        <dbReference type="SAM" id="MobiDB-lite"/>
    </source>
</evidence>
<dbReference type="EMBL" id="JGVR01000009">
    <property type="protein sequence ID" value="KEZ19446.1"/>
    <property type="molecule type" value="Genomic_DNA"/>
</dbReference>
<feature type="compositionally biased region" description="Low complexity" evidence="1">
    <location>
        <begin position="24"/>
        <end position="40"/>
    </location>
</feature>
<feature type="domain" description="MobA/VirD2-like nuclease" evidence="2">
    <location>
        <begin position="132"/>
        <end position="200"/>
    </location>
</feature>
<evidence type="ECO:0000313" key="3">
    <source>
        <dbReference type="EMBL" id="KEZ19446.1"/>
    </source>
</evidence>
<dbReference type="RefSeq" id="WP_037519066.1">
    <property type="nucleotide sequence ID" value="NZ_JGVR01000009.1"/>
</dbReference>
<reference evidence="3 4" key="1">
    <citation type="submission" date="2014-03" db="EMBL/GenBank/DDBJ databases">
        <title>Genome sequence of Sphingobium yanoikuyae B1.</title>
        <authorList>
            <person name="Gan H.M."/>
            <person name="Gan H.Y."/>
            <person name="Savka M.A."/>
        </authorList>
    </citation>
    <scope>NUCLEOTIDE SEQUENCE [LARGE SCALE GENOMIC DNA]</scope>
    <source>
        <strain evidence="3 4">B1</strain>
    </source>
</reference>
<dbReference type="Pfam" id="PF03432">
    <property type="entry name" value="Relaxase"/>
    <property type="match status" value="1"/>
</dbReference>
<gene>
    <name evidence="3" type="ORF">CP98_01967</name>
</gene>
<name>A0A084ENA4_SPHYA</name>
<comment type="caution">
    <text evidence="3">The sequence shown here is derived from an EMBL/GenBank/DDBJ whole genome shotgun (WGS) entry which is preliminary data.</text>
</comment>
<dbReference type="InterPro" id="IPR005094">
    <property type="entry name" value="Endonuclease_MobA/VirD2"/>
</dbReference>
<dbReference type="Proteomes" id="UP000028534">
    <property type="component" value="Unassembled WGS sequence"/>
</dbReference>
<evidence type="ECO:0000313" key="4">
    <source>
        <dbReference type="Proteomes" id="UP000028534"/>
    </source>
</evidence>
<organism evidence="3 4">
    <name type="scientific">Sphingobium yanoikuyae</name>
    <name type="common">Sphingomonas yanoikuyae</name>
    <dbReference type="NCBI Taxonomy" id="13690"/>
    <lineage>
        <taxon>Bacteria</taxon>
        <taxon>Pseudomonadati</taxon>
        <taxon>Pseudomonadota</taxon>
        <taxon>Alphaproteobacteria</taxon>
        <taxon>Sphingomonadales</taxon>
        <taxon>Sphingomonadaceae</taxon>
        <taxon>Sphingobium</taxon>
    </lineage>
</organism>
<dbReference type="Pfam" id="PF11843">
    <property type="entry name" value="DUF3363"/>
    <property type="match status" value="2"/>
</dbReference>
<sequence length="581" mass="63884">MIIGDDDFEVRPGRSRDVGRGSGRKAQSLAAQVKRAAAKAGYSRKGPSRGRGTGRHGRGRIARLNARSPANARRVVIKARVVRHRGSRYRAAPLARHIAYLKRDGVTRDGREASLFDARGDAADGKAFADASENDRHHFRFIVSPEDAGDMADLRAFTRELMDDMARDLGTRLDWVAVDHWNTDNPHIHVLVRGVDDSGADLVIDRDYIREGMRDRAQARVTLELGPRSEQEIRVALEREVEAERWTSLDRRLQRIAYQMAGALDLRPQVGDDPEMHRLLIGRAQKLERLGLAANQGPAVWTIRADAEQTLRDLSIRTDIIKTMHRAMQGQARALDPASLALHKATPADPIIGRLVGRGLHDELAGSAYAVIDGADGRTHHLRFDDIDMTGDAKVGAIVETRVWQDAKGNSRLSLATRSDLTLAEQVQAPGATWLDRQLIARESVATGNGFGQEIRDAMDARALQLEGAGLAQRRGTGFLFARDLIATLKEKEVEQQIDAIARRTGLTHQPSAAGDYVSGIYRERVTLASGRFAMIDDGMGFQLVPWRPALDPHLGQHITGTMQPGGGVDWSLGRGRGIGL</sequence>
<accession>A0A084ENA4</accession>
<dbReference type="PATRIC" id="fig|13690.10.peg.2024"/>
<evidence type="ECO:0000259" key="2">
    <source>
        <dbReference type="Pfam" id="PF03432"/>
    </source>
</evidence>
<protein>
    <submittedName>
        <fullName evidence="3">Type IV secretory pathway, VirD2 components (Relaxase)</fullName>
    </submittedName>
</protein>
<dbReference type="AlphaFoldDB" id="A0A084ENA4"/>
<proteinExistence type="predicted"/>
<dbReference type="eggNOG" id="COG3843">
    <property type="taxonomic scope" value="Bacteria"/>
</dbReference>
<feature type="compositionally biased region" description="Basic and acidic residues" evidence="1">
    <location>
        <begin position="9"/>
        <end position="19"/>
    </location>
</feature>
<feature type="region of interest" description="Disordered" evidence="1">
    <location>
        <begin position="1"/>
        <end position="61"/>
    </location>
</feature>
<feature type="compositionally biased region" description="Basic residues" evidence="1">
    <location>
        <begin position="46"/>
        <end position="61"/>
    </location>
</feature>
<dbReference type="InterPro" id="IPR021795">
    <property type="entry name" value="DUF3363"/>
</dbReference>